<dbReference type="GO" id="GO:0006351">
    <property type="term" value="P:DNA-templated transcription"/>
    <property type="evidence" value="ECO:0007669"/>
    <property type="project" value="InterPro"/>
</dbReference>
<evidence type="ECO:0000256" key="1">
    <source>
        <dbReference type="ARBA" id="ARBA00022723"/>
    </source>
</evidence>
<feature type="domain" description="Zn(2)-C6 fungal-type" evidence="6">
    <location>
        <begin position="21"/>
        <end position="51"/>
    </location>
</feature>
<dbReference type="InterPro" id="IPR050987">
    <property type="entry name" value="AtrR-like"/>
</dbReference>
<keyword evidence="8" id="KW-1185">Reference proteome</keyword>
<reference evidence="7 8" key="1">
    <citation type="submission" date="2018-07" db="EMBL/GenBank/DDBJ databases">
        <title>Section-level genome sequencing of Aspergillus section Nigri to investigate inter- and intra-species variation.</title>
        <authorList>
            <consortium name="DOE Joint Genome Institute"/>
            <person name="Vesth T.C."/>
            <person name="Nybo J.L."/>
            <person name="Theobald S."/>
            <person name="Frisvad J.C."/>
            <person name="Larsen T.O."/>
            <person name="Nielsen K.F."/>
            <person name="Hoof J.B."/>
            <person name="Brandl J."/>
            <person name="Salamov A."/>
            <person name="Riley R."/>
            <person name="Gladden J.M."/>
            <person name="Phatale P."/>
            <person name="Nielsen M.T."/>
            <person name="Lyhne E.K."/>
            <person name="Kogle M.E."/>
            <person name="Strasser K."/>
            <person name="McDonnell E."/>
            <person name="Barry K."/>
            <person name="Clum A."/>
            <person name="Chen C."/>
            <person name="Nolan M."/>
            <person name="Sandor L."/>
            <person name="Kuo A."/>
            <person name="Lipzen A."/>
            <person name="Hainaut M."/>
            <person name="Drula E."/>
            <person name="Tsang A."/>
            <person name="Magnuson J.K."/>
            <person name="Henrissat B."/>
            <person name="Wiebenga A."/>
            <person name="Simmons B.A."/>
            <person name="Makela M.R."/>
            <person name="De vries R.P."/>
            <person name="Grigoriev I.V."/>
            <person name="Mortensen U.H."/>
            <person name="Baker S.E."/>
            <person name="Andersen M.R."/>
        </authorList>
    </citation>
    <scope>NUCLEOTIDE SEQUENCE [LARGE SCALE GENOMIC DNA]</scope>
    <source>
        <strain evidence="7 8">ATCC 13157</strain>
    </source>
</reference>
<dbReference type="Proteomes" id="UP000254937">
    <property type="component" value="Unassembled WGS sequence"/>
</dbReference>
<dbReference type="EMBL" id="KZ851856">
    <property type="protein sequence ID" value="RDK41020.1"/>
    <property type="molecule type" value="Genomic_DNA"/>
</dbReference>
<protein>
    <recommendedName>
        <fullName evidence="6">Zn(2)-C6 fungal-type domain-containing protein</fullName>
    </recommendedName>
</protein>
<dbReference type="PROSITE" id="PS50048">
    <property type="entry name" value="ZN2_CY6_FUNGAL_2"/>
    <property type="match status" value="1"/>
</dbReference>
<dbReference type="PANTHER" id="PTHR46910">
    <property type="entry name" value="TRANSCRIPTION FACTOR PDR1"/>
    <property type="match status" value="1"/>
</dbReference>
<dbReference type="GO" id="GO:0003677">
    <property type="term" value="F:DNA binding"/>
    <property type="evidence" value="ECO:0007669"/>
    <property type="project" value="UniProtKB-KW"/>
</dbReference>
<dbReference type="SMART" id="SM00906">
    <property type="entry name" value="Fungal_trans"/>
    <property type="match status" value="1"/>
</dbReference>
<keyword evidence="5" id="KW-0539">Nucleus</keyword>
<dbReference type="Gene3D" id="4.10.240.10">
    <property type="entry name" value="Zn(2)-C6 fungal-type DNA-binding domain"/>
    <property type="match status" value="1"/>
</dbReference>
<proteinExistence type="predicted"/>
<dbReference type="CDD" id="cd00067">
    <property type="entry name" value="GAL4"/>
    <property type="match status" value="1"/>
</dbReference>
<sequence>MEGLKDIDLPSKESRRRTTNACVQCQRKKKRCDGGMPRCTSCQERQLECTYLGIRHRGRGKAKAYLERLEAIVGELGISIRHATSAPVGSASNTTSSVETYGKETQFTLSDGLHVSEREATSFELNSRSDDHDKVGAALRDRLFTTFHEKATTEEPQLEEYRDPIKTPVFIQLPPKSHLQSLFEITFAEVNHMAPIFDVPVLLGLLDEQFSQSPTFSEDNYPQRWAMLNTAVAIAIQLRAAKGSESEILQISWAFFKNAFAMYVPIALRGADILALEALLAMAIYMQGSSDLRTTSILVSVGARLALTLGLHRETYYSRLDLVAANRARRTFWACFLLDKDMSTRTALPSTIDEKAMSINHLDLDVSGPSSTGTSHGAEPQSDISSAVSTLLRSSVKLAMLRCSVDKLLFSEYASEQSVHQLLSIVAELEHQLINWKSTLPMDLRLDHINQSTTPMGRQPIILLNFAYYSTLSEIHGFAAHLDHQGDGSMMWQVKTARIAQVSAATEIIHFLQFVSREEQPGYLWHLLLYPISVCITLVSIVLENPTDAQARSRAQHVSDLVKFLRGLQRDGILDVQGLLDLCCELESLVLETISNAINETTSLGSQHLVCYITPSQTQSYNHDRMSSMQLASGLMGNIPNLCSMAVTAFTGILSNVQISPSSSLLVPSSLNPATYGFTSAWFASNIRP</sequence>
<dbReference type="InterPro" id="IPR007219">
    <property type="entry name" value="XnlR_reg_dom"/>
</dbReference>
<dbReference type="Pfam" id="PF00172">
    <property type="entry name" value="Zn_clus"/>
    <property type="match status" value="1"/>
</dbReference>
<keyword evidence="4" id="KW-0804">Transcription</keyword>
<accession>A0A370PFR5</accession>
<evidence type="ECO:0000313" key="8">
    <source>
        <dbReference type="Proteomes" id="UP000254937"/>
    </source>
</evidence>
<dbReference type="AlphaFoldDB" id="A0A370PFR5"/>
<name>A0A370PFR5_ASPPH</name>
<dbReference type="GO" id="GO:0000981">
    <property type="term" value="F:DNA-binding transcription factor activity, RNA polymerase II-specific"/>
    <property type="evidence" value="ECO:0007669"/>
    <property type="project" value="InterPro"/>
</dbReference>
<dbReference type="Pfam" id="PF04082">
    <property type="entry name" value="Fungal_trans"/>
    <property type="match status" value="1"/>
</dbReference>
<evidence type="ECO:0000256" key="3">
    <source>
        <dbReference type="ARBA" id="ARBA00023125"/>
    </source>
</evidence>
<dbReference type="GO" id="GO:0008270">
    <property type="term" value="F:zinc ion binding"/>
    <property type="evidence" value="ECO:0007669"/>
    <property type="project" value="InterPro"/>
</dbReference>
<dbReference type="SMART" id="SM00066">
    <property type="entry name" value="GAL4"/>
    <property type="match status" value="1"/>
</dbReference>
<evidence type="ECO:0000256" key="4">
    <source>
        <dbReference type="ARBA" id="ARBA00023163"/>
    </source>
</evidence>
<dbReference type="InterPro" id="IPR036864">
    <property type="entry name" value="Zn2-C6_fun-type_DNA-bd_sf"/>
</dbReference>
<dbReference type="InterPro" id="IPR001138">
    <property type="entry name" value="Zn2Cys6_DnaBD"/>
</dbReference>
<evidence type="ECO:0000313" key="7">
    <source>
        <dbReference type="EMBL" id="RDK41020.1"/>
    </source>
</evidence>
<keyword evidence="1" id="KW-0479">Metal-binding</keyword>
<evidence type="ECO:0000256" key="5">
    <source>
        <dbReference type="ARBA" id="ARBA00023242"/>
    </source>
</evidence>
<gene>
    <name evidence="7" type="ORF">M752DRAFT_30334</name>
</gene>
<dbReference type="PANTHER" id="PTHR46910:SF25">
    <property type="entry name" value="ABC-TRANSPORTER-REGULATING TRANSCRIPTION FACTOR"/>
    <property type="match status" value="1"/>
</dbReference>
<keyword evidence="3" id="KW-0238">DNA-binding</keyword>
<evidence type="ECO:0000256" key="2">
    <source>
        <dbReference type="ARBA" id="ARBA00023015"/>
    </source>
</evidence>
<dbReference type="SUPFAM" id="SSF57701">
    <property type="entry name" value="Zn2/Cys6 DNA-binding domain"/>
    <property type="match status" value="1"/>
</dbReference>
<evidence type="ECO:0000259" key="6">
    <source>
        <dbReference type="PROSITE" id="PS50048"/>
    </source>
</evidence>
<organism evidence="7 8">
    <name type="scientific">Aspergillus phoenicis ATCC 13157</name>
    <dbReference type="NCBI Taxonomy" id="1353007"/>
    <lineage>
        <taxon>Eukaryota</taxon>
        <taxon>Fungi</taxon>
        <taxon>Dikarya</taxon>
        <taxon>Ascomycota</taxon>
        <taxon>Pezizomycotina</taxon>
        <taxon>Eurotiomycetes</taxon>
        <taxon>Eurotiomycetidae</taxon>
        <taxon>Eurotiales</taxon>
        <taxon>Aspergillaceae</taxon>
        <taxon>Aspergillus</taxon>
    </lineage>
</organism>
<keyword evidence="2" id="KW-0805">Transcription regulation</keyword>
<dbReference type="CDD" id="cd12148">
    <property type="entry name" value="fungal_TF_MHR"/>
    <property type="match status" value="1"/>
</dbReference>